<evidence type="ECO:0000313" key="2">
    <source>
        <dbReference type="EMBL" id="SBT34377.1"/>
    </source>
</evidence>
<name>A0A1A8YSG2_PLAOA</name>
<evidence type="ECO:0000313" key="4">
    <source>
        <dbReference type="Proteomes" id="UP000078555"/>
    </source>
</evidence>
<dbReference type="Proteomes" id="UP000078555">
    <property type="component" value="Unassembled WGS sequence"/>
</dbReference>
<protein>
    <submittedName>
        <fullName evidence="2">Uncharacterized protein</fullName>
    </submittedName>
</protein>
<proteinExistence type="predicted"/>
<dbReference type="EMBL" id="FLRE01000077">
    <property type="protein sequence ID" value="SBT34377.1"/>
    <property type="molecule type" value="Genomic_DNA"/>
</dbReference>
<evidence type="ECO:0000313" key="3">
    <source>
        <dbReference type="Proteomes" id="UP000078550"/>
    </source>
</evidence>
<reference evidence="3 4" key="2">
    <citation type="submission" date="2016-05" db="EMBL/GenBank/DDBJ databases">
        <authorList>
            <person name="Naeem Raeece"/>
        </authorList>
    </citation>
    <scope>NUCLEOTIDE SEQUENCE [LARGE SCALE GENOMIC DNA]</scope>
</reference>
<accession>A0A1A8YSG2</accession>
<sequence length="105" mass="11946">MPSYNATTLPLHNFTNSWINECTQVEDTYGNIYLSVCTHTRVGPYSSLCQFYTFTNIGLKYAFDSRGVCAASRYVSRISKRNSPPVHFRSLPLTSVLFRFCLGFP</sequence>
<reference evidence="2" key="1">
    <citation type="submission" date="2016-05" db="EMBL/GenBank/DDBJ databases">
        <authorList>
            <person name="Lavstsen T."/>
            <person name="Jespersen J.S."/>
        </authorList>
    </citation>
    <scope>NUCLEOTIDE SEQUENCE [LARGE SCALE GENOMIC DNA]</scope>
</reference>
<evidence type="ECO:0000313" key="1">
    <source>
        <dbReference type="EMBL" id="SBT33853.1"/>
    </source>
</evidence>
<keyword evidence="4" id="KW-1185">Reference proteome</keyword>
<dbReference type="AlphaFoldDB" id="A0A1A8YSG2"/>
<organism evidence="2 3">
    <name type="scientific">Plasmodium ovale wallikeri</name>
    <dbReference type="NCBI Taxonomy" id="864142"/>
    <lineage>
        <taxon>Eukaryota</taxon>
        <taxon>Sar</taxon>
        <taxon>Alveolata</taxon>
        <taxon>Apicomplexa</taxon>
        <taxon>Aconoidasida</taxon>
        <taxon>Haemosporida</taxon>
        <taxon>Plasmodiidae</taxon>
        <taxon>Plasmodium</taxon>
        <taxon>Plasmodium (Plasmodium)</taxon>
    </lineage>
</organism>
<gene>
    <name evidence="1" type="ORF">POVWA1_019230</name>
    <name evidence="2" type="ORF">POVWA2_019500</name>
</gene>
<dbReference type="Proteomes" id="UP000078550">
    <property type="component" value="Unassembled WGS sequence"/>
</dbReference>
<dbReference type="EMBL" id="FLRD01000061">
    <property type="protein sequence ID" value="SBT33853.1"/>
    <property type="molecule type" value="Genomic_DNA"/>
</dbReference>